<sequence>MPPNGGWHQPPPGPPPPSDGNTGLIVALVAVLIVAAVLVGYVLWPKGEQTAEPPAASPSQSPSAPASPTTSEEPPSPSATSAPSTATGTTVPPATNAPASGEAPPVVPSDLPTVNPDIPAATPTEAGPDPLNPGYDPEKGRGGFKEPRAERPPIEAPDATPAQEWPTIADPGPWTGSWQQVVGERGRYAVPADWVVDIDVLRGYDTMAKTLIVRDSSVFGKDQCQGEDLAFVGTMKPIEGKRQDALAEFMASSWSLLINTQWEGDYYLVPEPVTMEFPFADGVKGYLSTVTFVPKHPGECDFPAMRVSVVTRSGGDPSQIAVMVMVSRVGKEGELGLTLERQILSSYVPN</sequence>
<keyword evidence="2" id="KW-1133">Transmembrane helix</keyword>
<feature type="transmembrane region" description="Helical" evidence="2">
    <location>
        <begin position="20"/>
        <end position="44"/>
    </location>
</feature>
<keyword evidence="2" id="KW-0472">Membrane</keyword>
<evidence type="ECO:0000256" key="1">
    <source>
        <dbReference type="SAM" id="MobiDB-lite"/>
    </source>
</evidence>
<dbReference type="OrthoDB" id="3729502at2"/>
<evidence type="ECO:0000313" key="4">
    <source>
        <dbReference type="Proteomes" id="UP000280935"/>
    </source>
</evidence>
<feature type="compositionally biased region" description="Basic and acidic residues" evidence="1">
    <location>
        <begin position="136"/>
        <end position="153"/>
    </location>
</feature>
<evidence type="ECO:0000256" key="2">
    <source>
        <dbReference type="SAM" id="Phobius"/>
    </source>
</evidence>
<accession>A0A3P1WZJ0</accession>
<name>A0A3P1WZJ0_9ACTN</name>
<dbReference type="AlphaFoldDB" id="A0A3P1WZJ0"/>
<dbReference type="RefSeq" id="WP_125227693.1">
    <property type="nucleotide sequence ID" value="NZ_RQYT01000011.1"/>
</dbReference>
<dbReference type="Proteomes" id="UP000280935">
    <property type="component" value="Unassembled WGS sequence"/>
</dbReference>
<feature type="compositionally biased region" description="Low complexity" evidence="1">
    <location>
        <begin position="50"/>
        <end position="100"/>
    </location>
</feature>
<protein>
    <submittedName>
        <fullName evidence="3">Uncharacterized protein</fullName>
    </submittedName>
</protein>
<keyword evidence="2" id="KW-0812">Transmembrane</keyword>
<reference evidence="3 4" key="1">
    <citation type="submission" date="2018-11" db="EMBL/GenBank/DDBJ databases">
        <title>Genomes From Bacteria Associated with the Canine Oral Cavity: a Test Case for Automated Genome-Based Taxonomic Assignment.</title>
        <authorList>
            <person name="Coil D.A."/>
            <person name="Jospin G."/>
            <person name="Darling A.E."/>
            <person name="Wallis C."/>
            <person name="Davis I.J."/>
            <person name="Harris S."/>
            <person name="Eisen J.A."/>
            <person name="Holcombe L.J."/>
            <person name="O'Flynn C."/>
        </authorList>
    </citation>
    <scope>NUCLEOTIDE SEQUENCE [LARGE SCALE GENOMIC DNA]</scope>
    <source>
        <strain evidence="3 4">OH2822_COT-296</strain>
    </source>
</reference>
<organism evidence="3 4">
    <name type="scientific">Arachnia propionica</name>
    <dbReference type="NCBI Taxonomy" id="1750"/>
    <lineage>
        <taxon>Bacteria</taxon>
        <taxon>Bacillati</taxon>
        <taxon>Actinomycetota</taxon>
        <taxon>Actinomycetes</taxon>
        <taxon>Propionibacteriales</taxon>
        <taxon>Propionibacteriaceae</taxon>
        <taxon>Arachnia</taxon>
    </lineage>
</organism>
<comment type="caution">
    <text evidence="3">The sequence shown here is derived from an EMBL/GenBank/DDBJ whole genome shotgun (WGS) entry which is preliminary data.</text>
</comment>
<evidence type="ECO:0000313" key="3">
    <source>
        <dbReference type="EMBL" id="RRD49843.1"/>
    </source>
</evidence>
<gene>
    <name evidence="3" type="ORF">EII35_06715</name>
</gene>
<dbReference type="EMBL" id="RQYT01000011">
    <property type="protein sequence ID" value="RRD49843.1"/>
    <property type="molecule type" value="Genomic_DNA"/>
</dbReference>
<proteinExistence type="predicted"/>
<feature type="region of interest" description="Disordered" evidence="1">
    <location>
        <begin position="48"/>
        <end position="178"/>
    </location>
</feature>